<dbReference type="AlphaFoldDB" id="A0A2V4MXA2"/>
<evidence type="ECO:0000256" key="1">
    <source>
        <dbReference type="SAM" id="MobiDB-lite"/>
    </source>
</evidence>
<dbReference type="EMBL" id="QFVT01000002">
    <property type="protein sequence ID" value="PYC48918.1"/>
    <property type="molecule type" value="Genomic_DNA"/>
</dbReference>
<proteinExistence type="predicted"/>
<comment type="caution">
    <text evidence="3">The sequence shown here is derived from an EMBL/GenBank/DDBJ whole genome shotgun (WGS) entry which is preliminary data.</text>
</comment>
<feature type="region of interest" description="Disordered" evidence="1">
    <location>
        <begin position="227"/>
        <end position="257"/>
    </location>
</feature>
<organism evidence="3 4">
    <name type="scientific">Litorivita pollutaquae</name>
    <dbReference type="NCBI Taxonomy" id="2200892"/>
    <lineage>
        <taxon>Bacteria</taxon>
        <taxon>Pseudomonadati</taxon>
        <taxon>Pseudomonadota</taxon>
        <taxon>Alphaproteobacteria</taxon>
        <taxon>Rhodobacterales</taxon>
        <taxon>Paracoccaceae</taxon>
        <taxon>Litorivita</taxon>
    </lineage>
</organism>
<keyword evidence="4" id="KW-1185">Reference proteome</keyword>
<gene>
    <name evidence="3" type="ORF">DI396_02245</name>
</gene>
<keyword evidence="2" id="KW-0732">Signal</keyword>
<evidence type="ECO:0000256" key="2">
    <source>
        <dbReference type="SAM" id="SignalP"/>
    </source>
</evidence>
<dbReference type="Proteomes" id="UP000248012">
    <property type="component" value="Unassembled WGS sequence"/>
</dbReference>
<sequence length="257" mass="26391">MQISFGKRAIATMVALGAVTALAGCDPQVPDSGSGVGFSSYTEYQQRQAQNAGLVPTGVVSDETTGLPAAPVMTNATLPPAGQVAASSGSAEEIAAETRAALSAAEANSGVAPVNASPSNPAPPVVNAAGISNENNFEAVGEVRSIQDDANRIAANRAQYEQVQPTALPGRVGTGPNIVEYALKSRHPIGQKLFTRSPLNGQSKFVRNCAKYPSPDLAQEDFLAAGGPARDRMGLDPDGDGFACQWDPRPFQLATGG</sequence>
<feature type="chain" id="PRO_5016139605" description="Excalibur calcium-binding domain-containing protein" evidence="2">
    <location>
        <begin position="24"/>
        <end position="257"/>
    </location>
</feature>
<dbReference type="PROSITE" id="PS51257">
    <property type="entry name" value="PROKAR_LIPOPROTEIN"/>
    <property type="match status" value="1"/>
</dbReference>
<evidence type="ECO:0000313" key="4">
    <source>
        <dbReference type="Proteomes" id="UP000248012"/>
    </source>
</evidence>
<evidence type="ECO:0008006" key="5">
    <source>
        <dbReference type="Google" id="ProtNLM"/>
    </source>
</evidence>
<name>A0A2V4MXA2_9RHOB</name>
<evidence type="ECO:0000313" key="3">
    <source>
        <dbReference type="EMBL" id="PYC48918.1"/>
    </source>
</evidence>
<dbReference type="RefSeq" id="WP_110794496.1">
    <property type="nucleotide sequence ID" value="NZ_KZ826481.1"/>
</dbReference>
<accession>A0A2V4MXA2</accession>
<dbReference type="OrthoDB" id="7951357at2"/>
<feature type="signal peptide" evidence="2">
    <location>
        <begin position="1"/>
        <end position="23"/>
    </location>
</feature>
<protein>
    <recommendedName>
        <fullName evidence="5">Excalibur calcium-binding domain-containing protein</fullName>
    </recommendedName>
</protein>
<reference evidence="3 4" key="1">
    <citation type="submission" date="2018-05" db="EMBL/GenBank/DDBJ databases">
        <title>Oceanovita maritima gen. nov., sp. nov., a marine bacterium in the family Rhodobacteraceae isolated from surface seawater of Lundu port Xiamen, China.</title>
        <authorList>
            <person name="Hetharua B.H."/>
            <person name="Min D."/>
            <person name="Liao H."/>
            <person name="Tian Y."/>
        </authorList>
    </citation>
    <scope>NUCLEOTIDE SEQUENCE [LARGE SCALE GENOMIC DNA]</scope>
    <source>
        <strain evidence="3 4">FSX-11</strain>
    </source>
</reference>